<dbReference type="Proteomes" id="UP000501466">
    <property type="component" value="Chromosome"/>
</dbReference>
<dbReference type="PANTHER" id="PTHR37421">
    <property type="entry name" value="UPF0260 PROTEIN YCGN"/>
    <property type="match status" value="1"/>
</dbReference>
<accession>A0A6F8PMM9</accession>
<dbReference type="AlphaFoldDB" id="A0A6F8PMM9"/>
<organism evidence="1 2">
    <name type="scientific">Thiosulfativibrio zosterae</name>
    <dbReference type="NCBI Taxonomy" id="2675053"/>
    <lineage>
        <taxon>Bacteria</taxon>
        <taxon>Pseudomonadati</taxon>
        <taxon>Pseudomonadota</taxon>
        <taxon>Gammaproteobacteria</taxon>
        <taxon>Thiotrichales</taxon>
        <taxon>Piscirickettsiaceae</taxon>
        <taxon>Thiosulfativibrio</taxon>
    </lineage>
</organism>
<keyword evidence="2" id="KW-1185">Reference proteome</keyword>
<gene>
    <name evidence="1" type="ORF">THMIRHAT_10740</name>
</gene>
<name>A0A6F8PMM9_9GAMM</name>
<evidence type="ECO:0000313" key="2">
    <source>
        <dbReference type="Proteomes" id="UP000501466"/>
    </source>
</evidence>
<dbReference type="InterPro" id="IPR008228">
    <property type="entry name" value="UCP006173"/>
</dbReference>
<dbReference type="InterPro" id="IPR005358">
    <property type="entry name" value="Puta_zinc/iron-chelating_dom"/>
</dbReference>
<dbReference type="Pfam" id="PF03692">
    <property type="entry name" value="CxxCxxCC"/>
    <property type="match status" value="1"/>
</dbReference>
<protein>
    <submittedName>
        <fullName evidence="1">UPF0260 protein</fullName>
    </submittedName>
</protein>
<sequence>MLKPTLPKSYKSSQEVAAPKVSNGDAPFWETKTLAEMNFEEWESLCDGCGLCCLNKLQDEDTDEIAYTCVVCSYSDVTTGRCKDYDNRNTNVPTCVQLTAELASEFHWLPTTCAYRLLAAGAALPSWHPLITGDPKSVQQAKVGLTAIKVVVDNGQLDYEDYLIDAL</sequence>
<dbReference type="NCBIfam" id="NF003507">
    <property type="entry name" value="PRK05170.2-5"/>
    <property type="match status" value="1"/>
</dbReference>
<dbReference type="KEGG" id="tzo:THMIRHAT_10740"/>
<reference evidence="2" key="1">
    <citation type="submission" date="2019-11" db="EMBL/GenBank/DDBJ databases">
        <title>Isolation and characterization of two novel species in the genus Thiomicrorhabdus.</title>
        <authorList>
            <person name="Mochizuki J."/>
            <person name="Kojima H."/>
            <person name="Fukui M."/>
        </authorList>
    </citation>
    <scope>NUCLEOTIDE SEQUENCE [LARGE SCALE GENOMIC DNA]</scope>
    <source>
        <strain evidence="2">AkT22</strain>
    </source>
</reference>
<dbReference type="RefSeq" id="WP_173291143.1">
    <property type="nucleotide sequence ID" value="NZ_AP021888.1"/>
</dbReference>
<dbReference type="NCBIfam" id="NF003501">
    <property type="entry name" value="PRK05170.1-5"/>
    <property type="match status" value="1"/>
</dbReference>
<dbReference type="PIRSF" id="PIRSF006173">
    <property type="entry name" value="UCP006173"/>
    <property type="match status" value="1"/>
</dbReference>
<dbReference type="PANTHER" id="PTHR37421:SF1">
    <property type="entry name" value="UPF0260 PROTEIN YCGN"/>
    <property type="match status" value="1"/>
</dbReference>
<dbReference type="EMBL" id="AP021888">
    <property type="protein sequence ID" value="BBP43328.1"/>
    <property type="molecule type" value="Genomic_DNA"/>
</dbReference>
<evidence type="ECO:0000313" key="1">
    <source>
        <dbReference type="EMBL" id="BBP43328.1"/>
    </source>
</evidence>
<proteinExistence type="predicted"/>